<proteinExistence type="predicted"/>
<keyword evidence="4" id="KW-1185">Reference proteome</keyword>
<organism evidence="3 4">
    <name type="scientific">Drosophila guanche</name>
    <name type="common">Fruit fly</name>
    <dbReference type="NCBI Taxonomy" id="7266"/>
    <lineage>
        <taxon>Eukaryota</taxon>
        <taxon>Metazoa</taxon>
        <taxon>Ecdysozoa</taxon>
        <taxon>Arthropoda</taxon>
        <taxon>Hexapoda</taxon>
        <taxon>Insecta</taxon>
        <taxon>Pterygota</taxon>
        <taxon>Neoptera</taxon>
        <taxon>Endopterygota</taxon>
        <taxon>Diptera</taxon>
        <taxon>Brachycera</taxon>
        <taxon>Muscomorpha</taxon>
        <taxon>Ephydroidea</taxon>
        <taxon>Drosophilidae</taxon>
        <taxon>Drosophila</taxon>
        <taxon>Sophophora</taxon>
    </lineage>
</organism>
<sequence>MKLPFRRILILLALLYVGSLLVQSARARSIPGDKQQQQPESTNSSEYVLKKDNATDWAKVRRDLGQPVDEEPAQSLPQYPFASSIRHLARTNSSNSSGNATAEEATPLDFNTSHLPCDLDSGGRESVVWAFPNHCIWAYNNKYNSEKAFKIYKIFQLEAFFFGQYYERLKRFEMDPHVWDYTKTGVT</sequence>
<reference evidence="4" key="1">
    <citation type="submission" date="2018-01" db="EMBL/GenBank/DDBJ databases">
        <authorList>
            <person name="Alioto T."/>
            <person name="Alioto T."/>
        </authorList>
    </citation>
    <scope>NUCLEOTIDE SEQUENCE [LARGE SCALE GENOMIC DNA]</scope>
</reference>
<dbReference type="Pfam" id="PF15989">
    <property type="entry name" value="DUF4768"/>
    <property type="match status" value="1"/>
</dbReference>
<dbReference type="Proteomes" id="UP000268350">
    <property type="component" value="Unassembled WGS sequence"/>
</dbReference>
<accession>A0A3B0IY27</accession>
<feature type="signal peptide" evidence="2">
    <location>
        <begin position="1"/>
        <end position="27"/>
    </location>
</feature>
<feature type="compositionally biased region" description="Polar residues" evidence="1">
    <location>
        <begin position="34"/>
        <end position="46"/>
    </location>
</feature>
<name>A0A3B0IY27_DROGU</name>
<feature type="chain" id="PRO_5017433271" evidence="2">
    <location>
        <begin position="28"/>
        <end position="187"/>
    </location>
</feature>
<gene>
    <name evidence="3" type="ORF">DGUA_6G000227</name>
</gene>
<keyword evidence="2" id="KW-0732">Signal</keyword>
<dbReference type="EMBL" id="OUUW01000001">
    <property type="protein sequence ID" value="SPP72834.1"/>
    <property type="molecule type" value="Genomic_DNA"/>
</dbReference>
<dbReference type="OMA" id="WAYNNKY"/>
<dbReference type="AlphaFoldDB" id="A0A3B0IY27"/>
<evidence type="ECO:0000256" key="1">
    <source>
        <dbReference type="SAM" id="MobiDB-lite"/>
    </source>
</evidence>
<feature type="region of interest" description="Disordered" evidence="1">
    <location>
        <begin position="28"/>
        <end position="48"/>
    </location>
</feature>
<evidence type="ECO:0000256" key="2">
    <source>
        <dbReference type="SAM" id="SignalP"/>
    </source>
</evidence>
<dbReference type="OrthoDB" id="7850108at2759"/>
<evidence type="ECO:0000313" key="3">
    <source>
        <dbReference type="EMBL" id="SPP72834.1"/>
    </source>
</evidence>
<dbReference type="InterPro" id="IPR031931">
    <property type="entry name" value="DUF4768"/>
</dbReference>
<evidence type="ECO:0000313" key="4">
    <source>
        <dbReference type="Proteomes" id="UP000268350"/>
    </source>
</evidence>
<protein>
    <submittedName>
        <fullName evidence="3">Uncharacterized protein</fullName>
    </submittedName>
</protein>